<feature type="chain" id="PRO_5035775148" evidence="2">
    <location>
        <begin position="20"/>
        <end position="836"/>
    </location>
</feature>
<comment type="caution">
    <text evidence="3">The sequence shown here is derived from an EMBL/GenBank/DDBJ whole genome shotgun (WGS) entry which is preliminary data.</text>
</comment>
<dbReference type="EMBL" id="CAJHNJ030000007">
    <property type="protein sequence ID" value="CAG9102720.1"/>
    <property type="molecule type" value="Genomic_DNA"/>
</dbReference>
<reference evidence="3" key="1">
    <citation type="submission" date="2020-11" db="EMBL/GenBank/DDBJ databases">
        <authorList>
            <person name="Whiteford S."/>
        </authorList>
    </citation>
    <scope>NUCLEOTIDE SEQUENCE</scope>
</reference>
<dbReference type="Proteomes" id="UP000653454">
    <property type="component" value="Unassembled WGS sequence"/>
</dbReference>
<feature type="signal peptide" evidence="2">
    <location>
        <begin position="1"/>
        <end position="19"/>
    </location>
</feature>
<keyword evidence="4" id="KW-1185">Reference proteome</keyword>
<organism evidence="3 4">
    <name type="scientific">Plutella xylostella</name>
    <name type="common">Diamondback moth</name>
    <name type="synonym">Plutella maculipennis</name>
    <dbReference type="NCBI Taxonomy" id="51655"/>
    <lineage>
        <taxon>Eukaryota</taxon>
        <taxon>Metazoa</taxon>
        <taxon>Ecdysozoa</taxon>
        <taxon>Arthropoda</taxon>
        <taxon>Hexapoda</taxon>
        <taxon>Insecta</taxon>
        <taxon>Pterygota</taxon>
        <taxon>Neoptera</taxon>
        <taxon>Endopterygota</taxon>
        <taxon>Lepidoptera</taxon>
        <taxon>Glossata</taxon>
        <taxon>Ditrysia</taxon>
        <taxon>Yponomeutoidea</taxon>
        <taxon>Plutellidae</taxon>
        <taxon>Plutella</taxon>
    </lineage>
</organism>
<feature type="region of interest" description="Disordered" evidence="1">
    <location>
        <begin position="291"/>
        <end position="319"/>
    </location>
</feature>
<evidence type="ECO:0000256" key="1">
    <source>
        <dbReference type="SAM" id="MobiDB-lite"/>
    </source>
</evidence>
<dbReference type="AlphaFoldDB" id="A0A8S4DM29"/>
<proteinExistence type="predicted"/>
<evidence type="ECO:0000313" key="3">
    <source>
        <dbReference type="EMBL" id="CAG9102720.1"/>
    </source>
</evidence>
<keyword evidence="2" id="KW-0732">Signal</keyword>
<evidence type="ECO:0000256" key="2">
    <source>
        <dbReference type="SAM" id="SignalP"/>
    </source>
</evidence>
<evidence type="ECO:0000313" key="4">
    <source>
        <dbReference type="Proteomes" id="UP000653454"/>
    </source>
</evidence>
<protein>
    <submittedName>
        <fullName evidence="3">(diamondback moth) hypothetical protein</fullName>
    </submittedName>
</protein>
<sequence>MALLFYSIFGFLIIYHSYSFELVSPENNPPASAIISPFYDAIIFSDIADLLNEFGNNENPVIEALVNSESESDENIEDLLTEYQQHLDRAHQQRKTYLEKSKSKNKLPLYRHETFVKKMPRLTPKKDSIYNAKNLYNPTEKKISLKYFNSPLDMIIPLNGMRQQPKLIMENNEFSAFQSLMSNPKRFNLPIVLDTVDGMIPPHCICKTNTLPCDCGCKECLLPLNSMARNDQDLYNSNSEKINVKPWMQFTDQSQEISNINFEHNNENPRGNDNTLNVRIKVEIQVPKTQEAAEHHCKNHNHSKSSDKHMSSKDTTSINSSGPLINFPIPLEVIGFQKTSKVDGSGQSHKYLNHKKKKPKFNTSNKKHKKKVPTYRKLKLTMHKSKPTYPIFEEYQNQTKNSVMDNTSIELNKTTEASMTLQTNTSSNAEQTNKNQNITSNLGVPDLFNTSLTDDNIDININGLNVSDELKQIENTIDIETEDPKINSTIIIRTDQYNNTRLKREIGVNKENSTKKHFETDMKLTDKSANANPELLYWPIIIMNSSPSKKTIEAKNITSIILDRELKKNKLNISQEIIRQNHTVALEKAIFGEVNWDDMDTVAPVFISFVGKYLNGVLTFCSQTSCHSIKCADKRCFHRTCKPEERTNQREHCATSDAPESIASMESIMDLPTKDGYYLNPWKKLRSDLRILDFDSEGDVLGREANLNTILAYKNVYKKELSYLDQREAYARLWRNMTNYIKESSEAMSPQITRRRLGNKTMSNALIHCIESKCSFLHCFAGKQVCVYCEYPKRDKRGNETLSLDPAYVLYGGDIEHCRNVSTKHYLGKVTSLSLI</sequence>
<name>A0A8S4DM29_PLUXY</name>
<accession>A0A8S4DM29</accession>
<gene>
    <name evidence="3" type="ORF">PLXY2_LOCUS3016</name>
</gene>